<evidence type="ECO:0000313" key="1">
    <source>
        <dbReference type="EMBL" id="AXG22401.1"/>
    </source>
</evidence>
<proteinExistence type="predicted"/>
<organism evidence="1">
    <name type="scientific">Nocardia argentinensis</name>
    <dbReference type="NCBI Taxonomy" id="1311812"/>
    <lineage>
        <taxon>Bacteria</taxon>
        <taxon>Bacillati</taxon>
        <taxon>Actinomycetota</taxon>
        <taxon>Actinomycetes</taxon>
        <taxon>Mycobacteriales</taxon>
        <taxon>Nocardiaceae</taxon>
        <taxon>Nocardia</taxon>
    </lineage>
</organism>
<sequence>MVLLDMPCHRCGEVLLCAVRAPHSFLRADGTEVRGTRTVGLCAGCDKENPAARALIDYFAGCREMAGAPEAAILLGDWLREVLPAPIDDAQLAMLRTEGTVRT</sequence>
<reference evidence="1" key="1">
    <citation type="submission" date="2018-06" db="EMBL/GenBank/DDBJ databases">
        <title>Enzyme-Catalysed Bifurcated [4+2] and [4+6] Pericyclic Reactions in Streptoseomycin Biosynthesis.</title>
        <authorList>
            <person name="Wang K.B."/>
            <person name="Zhang B."/>
            <person name="Wang W."/>
            <person name="Ge H.M."/>
        </authorList>
    </citation>
    <scope>NUCLEOTIDE SEQUENCE</scope>
    <source>
        <strain evidence="1">ATCC 31306</strain>
    </source>
</reference>
<protein>
    <submittedName>
        <fullName evidence="1">Uncharacterized protein</fullName>
    </submittedName>
</protein>
<dbReference type="AlphaFoldDB" id="A0A3S7PZJ3"/>
<name>A0A3S7PZJ3_9NOCA</name>
<accession>A0A3S7PZJ3</accession>
<dbReference type="InterPro" id="IPR046267">
    <property type="entry name" value="DUF6300"/>
</dbReference>
<dbReference type="Pfam" id="PF19817">
    <property type="entry name" value="DUF6300"/>
    <property type="match status" value="1"/>
</dbReference>
<dbReference type="EMBL" id="MH544245">
    <property type="protein sequence ID" value="AXG22401.1"/>
    <property type="molecule type" value="Genomic_DNA"/>
</dbReference>